<dbReference type="AlphaFoldDB" id="K9F373"/>
<dbReference type="PATRIC" id="fig|883066.3.peg.675"/>
<protein>
    <recommendedName>
        <fullName evidence="1">SprT-like domain-containing protein</fullName>
    </recommendedName>
</protein>
<organism evidence="2 3">
    <name type="scientific">Actinobaculum massiliense ACS-171-V-Col2</name>
    <dbReference type="NCBI Taxonomy" id="883066"/>
    <lineage>
        <taxon>Bacteria</taxon>
        <taxon>Bacillati</taxon>
        <taxon>Actinomycetota</taxon>
        <taxon>Actinomycetes</taxon>
        <taxon>Actinomycetales</taxon>
        <taxon>Actinomycetaceae</taxon>
        <taxon>Actinobaculum</taxon>
    </lineage>
</organism>
<gene>
    <name evidence="2" type="ORF">HMPREF9233_00657</name>
</gene>
<name>K9F373_9ACTO</name>
<dbReference type="STRING" id="202789.GCA_001457435_01475"/>
<dbReference type="RefSeq" id="WP_007000863.1">
    <property type="nucleotide sequence ID" value="NZ_JH992955.1"/>
</dbReference>
<evidence type="ECO:0000313" key="2">
    <source>
        <dbReference type="EMBL" id="EKU95870.1"/>
    </source>
</evidence>
<dbReference type="Pfam" id="PF10263">
    <property type="entry name" value="SprT-like"/>
    <property type="match status" value="1"/>
</dbReference>
<reference evidence="2 3" key="1">
    <citation type="submission" date="2012-09" db="EMBL/GenBank/DDBJ databases">
        <title>The Genome Sequence of Actinobaculum massiliae ACS-171-V-COL2.</title>
        <authorList>
            <consortium name="The Broad Institute Genome Sequencing Platform"/>
            <person name="Earl A."/>
            <person name="Ward D."/>
            <person name="Feldgarden M."/>
            <person name="Gevers D."/>
            <person name="Saerens B."/>
            <person name="Vaneechoutte M."/>
            <person name="Walker B."/>
            <person name="Young S.K."/>
            <person name="Zeng Q."/>
            <person name="Gargeya S."/>
            <person name="Fitzgerald M."/>
            <person name="Haas B."/>
            <person name="Abouelleil A."/>
            <person name="Alvarado L."/>
            <person name="Arachchi H.M."/>
            <person name="Berlin A."/>
            <person name="Chapman S.B."/>
            <person name="Goldberg J."/>
            <person name="Griggs A."/>
            <person name="Gujja S."/>
            <person name="Hansen M."/>
            <person name="Howarth C."/>
            <person name="Imamovic A."/>
            <person name="Larimer J."/>
            <person name="McCowen C."/>
            <person name="Montmayeur A."/>
            <person name="Murphy C."/>
            <person name="Neiman D."/>
            <person name="Pearson M."/>
            <person name="Priest M."/>
            <person name="Roberts A."/>
            <person name="Saif S."/>
            <person name="Shea T."/>
            <person name="Sisk P."/>
            <person name="Sykes S."/>
            <person name="Wortman J."/>
            <person name="Nusbaum C."/>
            <person name="Birren B."/>
        </authorList>
    </citation>
    <scope>NUCLEOTIDE SEQUENCE [LARGE SCALE GENOMIC DNA]</scope>
    <source>
        <strain evidence="3">ACS-171-V-Col2</strain>
    </source>
</reference>
<keyword evidence="3" id="KW-1185">Reference proteome</keyword>
<dbReference type="GO" id="GO:0006950">
    <property type="term" value="P:response to stress"/>
    <property type="evidence" value="ECO:0007669"/>
    <property type="project" value="UniProtKB-ARBA"/>
</dbReference>
<sequence length="164" mass="18874">MNLAEAEDRAWSLMCVHGLVERGWTFAFDRAKCRYGLTNFRTRRISLSRQLTATALPDEVQDTILHEIAHALAGPHHHHDAYWKEIATSLGATPRRGRRRAPDAPRPASKWIAVCPKGHILERHRRSRHLQSCGRCDRNFNTHYLLTYYPREAWEARTKPGSAA</sequence>
<dbReference type="Gene3D" id="3.30.2010.10">
    <property type="entry name" value="Metalloproteases ('zincins'), catalytic domain"/>
    <property type="match status" value="1"/>
</dbReference>
<evidence type="ECO:0000259" key="1">
    <source>
        <dbReference type="Pfam" id="PF10263"/>
    </source>
</evidence>
<comment type="caution">
    <text evidence="2">The sequence shown here is derived from an EMBL/GenBank/DDBJ whole genome shotgun (WGS) entry which is preliminary data.</text>
</comment>
<feature type="domain" description="SprT-like" evidence="1">
    <location>
        <begin position="24"/>
        <end position="93"/>
    </location>
</feature>
<dbReference type="InterPro" id="IPR006640">
    <property type="entry name" value="SprT-like_domain"/>
</dbReference>
<accession>K9F373</accession>
<dbReference type="eggNOG" id="COG3091">
    <property type="taxonomic scope" value="Bacteria"/>
</dbReference>
<proteinExistence type="predicted"/>
<dbReference type="HOGENOM" id="CLU_104499_1_0_11"/>
<dbReference type="Proteomes" id="UP000009888">
    <property type="component" value="Unassembled WGS sequence"/>
</dbReference>
<evidence type="ECO:0000313" key="3">
    <source>
        <dbReference type="Proteomes" id="UP000009888"/>
    </source>
</evidence>
<dbReference type="EMBL" id="AGWL01000002">
    <property type="protein sequence ID" value="EKU95870.1"/>
    <property type="molecule type" value="Genomic_DNA"/>
</dbReference>